<organism evidence="1 2">
    <name type="scientific">Citrus clementina</name>
    <name type="common">Clementine</name>
    <name type="synonym">Citrus deliciosa x Citrus sinensis</name>
    <dbReference type="NCBI Taxonomy" id="85681"/>
    <lineage>
        <taxon>Eukaryota</taxon>
        <taxon>Viridiplantae</taxon>
        <taxon>Streptophyta</taxon>
        <taxon>Embryophyta</taxon>
        <taxon>Tracheophyta</taxon>
        <taxon>Spermatophyta</taxon>
        <taxon>Magnoliopsida</taxon>
        <taxon>eudicotyledons</taxon>
        <taxon>Gunneridae</taxon>
        <taxon>Pentapetalae</taxon>
        <taxon>rosids</taxon>
        <taxon>malvids</taxon>
        <taxon>Sapindales</taxon>
        <taxon>Rutaceae</taxon>
        <taxon>Aurantioideae</taxon>
        <taxon>Citrus</taxon>
    </lineage>
</organism>
<dbReference type="KEGG" id="cic:CICLE_v10010848mg"/>
<name>V4TY74_CITCL</name>
<evidence type="ECO:0000313" key="1">
    <source>
        <dbReference type="EMBL" id="ESR65548.1"/>
    </source>
</evidence>
<accession>V4TY74</accession>
<dbReference type="AlphaFoldDB" id="V4TY74"/>
<keyword evidence="2" id="KW-1185">Reference proteome</keyword>
<gene>
    <name evidence="1" type="ORF">CICLE_v10010848mg</name>
</gene>
<dbReference type="EMBL" id="KI535697">
    <property type="protein sequence ID" value="ESR65548.1"/>
    <property type="molecule type" value="Genomic_DNA"/>
</dbReference>
<evidence type="ECO:0000313" key="2">
    <source>
        <dbReference type="Proteomes" id="UP000030687"/>
    </source>
</evidence>
<sequence>MHLFNTLLYAHLLDLFQNMHSCSCTINQEKTHGNYFIQLLVLNFSCNCKINVFVCSLNLPVLFHLQVR</sequence>
<dbReference type="Proteomes" id="UP000030687">
    <property type="component" value="Unassembled WGS sequence"/>
</dbReference>
<proteinExistence type="predicted"/>
<protein>
    <submittedName>
        <fullName evidence="1">Uncharacterized protein</fullName>
    </submittedName>
</protein>
<dbReference type="Gramene" id="ESR65548">
    <property type="protein sequence ID" value="ESR65548"/>
    <property type="gene ID" value="CICLE_v10010848mg"/>
</dbReference>
<dbReference type="InParanoid" id="V4TY74"/>
<reference evidence="1 2" key="1">
    <citation type="submission" date="2013-10" db="EMBL/GenBank/DDBJ databases">
        <authorList>
            <consortium name="International Citrus Genome Consortium"/>
            <person name="Jenkins J."/>
            <person name="Schmutz J."/>
            <person name="Prochnik S."/>
            <person name="Rokhsar D."/>
            <person name="Gmitter F."/>
            <person name="Ollitrault P."/>
            <person name="Machado M."/>
            <person name="Talon M."/>
            <person name="Wincker P."/>
            <person name="Jaillon O."/>
            <person name="Morgante M."/>
        </authorList>
    </citation>
    <scope>NUCLEOTIDE SEQUENCE</scope>
    <source>
        <strain evidence="2">cv. Clemenules</strain>
    </source>
</reference>